<keyword evidence="3" id="KW-1185">Reference proteome</keyword>
<dbReference type="InterPro" id="IPR021109">
    <property type="entry name" value="Peptidase_aspartic_dom_sf"/>
</dbReference>
<name>A0A2G8LPL2_STIJA</name>
<dbReference type="STRING" id="307972.A0A2G8LPL2"/>
<reference evidence="2 3" key="1">
    <citation type="journal article" date="2017" name="PLoS Biol.">
        <title>The sea cucumber genome provides insights into morphological evolution and visceral regeneration.</title>
        <authorList>
            <person name="Zhang X."/>
            <person name="Sun L."/>
            <person name="Yuan J."/>
            <person name="Sun Y."/>
            <person name="Gao Y."/>
            <person name="Zhang L."/>
            <person name="Li S."/>
            <person name="Dai H."/>
            <person name="Hamel J.F."/>
            <person name="Liu C."/>
            <person name="Yu Y."/>
            <person name="Liu S."/>
            <person name="Lin W."/>
            <person name="Guo K."/>
            <person name="Jin S."/>
            <person name="Xu P."/>
            <person name="Storey K.B."/>
            <person name="Huan P."/>
            <person name="Zhang T."/>
            <person name="Zhou Y."/>
            <person name="Zhang J."/>
            <person name="Lin C."/>
            <person name="Li X."/>
            <person name="Xing L."/>
            <person name="Huo D."/>
            <person name="Sun M."/>
            <person name="Wang L."/>
            <person name="Mercier A."/>
            <person name="Li F."/>
            <person name="Yang H."/>
            <person name="Xiang J."/>
        </authorList>
    </citation>
    <scope>NUCLEOTIDE SEQUENCE [LARGE SCALE GENOMIC DNA]</scope>
    <source>
        <strain evidence="2">Shaxun</strain>
        <tissue evidence="2">Muscle</tissue>
    </source>
</reference>
<evidence type="ECO:0000313" key="3">
    <source>
        <dbReference type="Proteomes" id="UP000230750"/>
    </source>
</evidence>
<dbReference type="OrthoDB" id="6740364at2759"/>
<proteinExistence type="predicted"/>
<comment type="caution">
    <text evidence="2">The sequence shown here is derived from an EMBL/GenBank/DDBJ whole genome shotgun (WGS) entry which is preliminary data.</text>
</comment>
<evidence type="ECO:0000313" key="2">
    <source>
        <dbReference type="EMBL" id="PIK62196.1"/>
    </source>
</evidence>
<feature type="compositionally biased region" description="Basic residues" evidence="1">
    <location>
        <begin position="1"/>
        <end position="14"/>
    </location>
</feature>
<dbReference type="PANTHER" id="PTHR36943">
    <property type="entry name" value="CCHC-TYPE DOMAIN-CONTAINING PROTEIN"/>
    <property type="match status" value="1"/>
</dbReference>
<evidence type="ECO:0000256" key="1">
    <source>
        <dbReference type="SAM" id="MobiDB-lite"/>
    </source>
</evidence>
<protein>
    <submittedName>
        <fullName evidence="2">Uncharacterized protein</fullName>
    </submittedName>
</protein>
<dbReference type="Gene3D" id="2.40.70.10">
    <property type="entry name" value="Acid Proteases"/>
    <property type="match status" value="1"/>
</dbReference>
<sequence>MCRAKQKKERKSSRVKAVAEGESDNSEDLEEELLHIHAMNVVKGSAKANVVEANIEGVPISMEVDTGQEYTNSIETFFKKLNSKVKLHATKVVLKTYLGDKIPVHGKGKVRVHYNGHEQMLPIYVVEGNGPALMGRDWLLELPLDWQNIKKIQSPNVPKQNIEEHTANSGVFNKEIGKLKGVHALLQ</sequence>
<dbReference type="SUPFAM" id="SSF50630">
    <property type="entry name" value="Acid proteases"/>
    <property type="match status" value="1"/>
</dbReference>
<dbReference type="AlphaFoldDB" id="A0A2G8LPL2"/>
<accession>A0A2G8LPL2</accession>
<dbReference type="PANTHER" id="PTHR36943:SF1">
    <property type="entry name" value="CCHC-TYPE DOMAIN-CONTAINING PROTEIN"/>
    <property type="match status" value="1"/>
</dbReference>
<organism evidence="2 3">
    <name type="scientific">Stichopus japonicus</name>
    <name type="common">Sea cucumber</name>
    <dbReference type="NCBI Taxonomy" id="307972"/>
    <lineage>
        <taxon>Eukaryota</taxon>
        <taxon>Metazoa</taxon>
        <taxon>Echinodermata</taxon>
        <taxon>Eleutherozoa</taxon>
        <taxon>Echinozoa</taxon>
        <taxon>Holothuroidea</taxon>
        <taxon>Aspidochirotacea</taxon>
        <taxon>Aspidochirotida</taxon>
        <taxon>Stichopodidae</taxon>
        <taxon>Apostichopus</taxon>
    </lineage>
</organism>
<feature type="region of interest" description="Disordered" evidence="1">
    <location>
        <begin position="1"/>
        <end position="26"/>
    </location>
</feature>
<gene>
    <name evidence="2" type="ORF">BSL78_00919</name>
</gene>
<dbReference type="EMBL" id="MRZV01000017">
    <property type="protein sequence ID" value="PIK62196.1"/>
    <property type="molecule type" value="Genomic_DNA"/>
</dbReference>
<dbReference type="Proteomes" id="UP000230750">
    <property type="component" value="Unassembled WGS sequence"/>
</dbReference>